<reference evidence="2 3" key="1">
    <citation type="submission" date="2015-07" db="EMBL/GenBank/DDBJ databases">
        <title>High-quality genome of monoxenous trypanosomatid Leptomonas pyrrhocoris.</title>
        <authorList>
            <person name="Flegontov P."/>
            <person name="Butenko A."/>
            <person name="Firsov S."/>
            <person name="Vlcek C."/>
            <person name="Logacheva M.D."/>
            <person name="Field M."/>
            <person name="Filatov D."/>
            <person name="Flegontova O."/>
            <person name="Gerasimov E."/>
            <person name="Jackson A.P."/>
            <person name="Kelly S."/>
            <person name="Opperdoes F."/>
            <person name="O'Reilly A."/>
            <person name="Votypka J."/>
            <person name="Yurchenko V."/>
            <person name="Lukes J."/>
        </authorList>
    </citation>
    <scope>NUCLEOTIDE SEQUENCE [LARGE SCALE GENOMIC DNA]</scope>
    <source>
        <strain evidence="2">H10</strain>
    </source>
</reference>
<keyword evidence="3" id="KW-1185">Reference proteome</keyword>
<feature type="region of interest" description="Disordered" evidence="1">
    <location>
        <begin position="131"/>
        <end position="170"/>
    </location>
</feature>
<feature type="region of interest" description="Disordered" evidence="1">
    <location>
        <begin position="191"/>
        <end position="232"/>
    </location>
</feature>
<dbReference type="Proteomes" id="UP000037923">
    <property type="component" value="Unassembled WGS sequence"/>
</dbReference>
<dbReference type="OrthoDB" id="273330at2759"/>
<feature type="compositionally biased region" description="Low complexity" evidence="1">
    <location>
        <begin position="809"/>
        <end position="827"/>
    </location>
</feature>
<feature type="compositionally biased region" description="Basic and acidic residues" evidence="1">
    <location>
        <begin position="76"/>
        <end position="89"/>
    </location>
</feature>
<feature type="compositionally biased region" description="Low complexity" evidence="1">
    <location>
        <begin position="1035"/>
        <end position="1049"/>
    </location>
</feature>
<evidence type="ECO:0000256" key="1">
    <source>
        <dbReference type="SAM" id="MobiDB-lite"/>
    </source>
</evidence>
<dbReference type="EMBL" id="LGTL01000002">
    <property type="protein sequence ID" value="KPA84588.1"/>
    <property type="molecule type" value="Genomic_DNA"/>
</dbReference>
<feature type="compositionally biased region" description="Polar residues" evidence="1">
    <location>
        <begin position="195"/>
        <end position="218"/>
    </location>
</feature>
<protein>
    <submittedName>
        <fullName evidence="2">Uncharacterized protein</fullName>
    </submittedName>
</protein>
<name>A0A0N0DYV1_LEPPY</name>
<feature type="region of interest" description="Disordered" evidence="1">
    <location>
        <begin position="72"/>
        <end position="93"/>
    </location>
</feature>
<comment type="caution">
    <text evidence="2">The sequence shown here is derived from an EMBL/GenBank/DDBJ whole genome shotgun (WGS) entry which is preliminary data.</text>
</comment>
<dbReference type="RefSeq" id="XP_015663027.1">
    <property type="nucleotide sequence ID" value="XM_015797507.1"/>
</dbReference>
<gene>
    <name evidence="2" type="ORF">ABB37_01121</name>
</gene>
<feature type="region of interest" description="Disordered" evidence="1">
    <location>
        <begin position="806"/>
        <end position="833"/>
    </location>
</feature>
<dbReference type="OMA" id="LVWQEDH"/>
<feature type="region of interest" description="Disordered" evidence="1">
    <location>
        <begin position="1022"/>
        <end position="1049"/>
    </location>
</feature>
<evidence type="ECO:0000313" key="3">
    <source>
        <dbReference type="Proteomes" id="UP000037923"/>
    </source>
</evidence>
<sequence>MADKGTRSKSNFTSEQNTESFAEYISHLAVDLSRLLADPRQYPVIVVHGDSSSSVALLYRILPIVALHAYSPHGGNVRDTEATESKTTAEENDATFRPSVVRLVTHEGAFHTPQDCADGETFVDVLPALHHSGEHPSAAPETATEYDAPDETVRPAGPSTATAADESRRTSTQAFTAKFLHYLQSKDPFGAGKRSSLSGNGEATELPSTLTGPTSQWANDEGPTSIEGSAVHDGEESVHWVVPLWLGVHPSDLHNVLREWRTVLCGSLRYETATLVLFVNTEFASDWLEMGARASATSRMRRGKGDSVSSSGSCGPSSVYWREFTSASRLAYSLLRVARNTPLQQKLRGVTETGGVSVGANATSVQPTGRYVHDDLHELNTSDLSGVRLPCLSCRRDMETSFSFRGSILKGIFRTVKELTSSVYWCCLARSASKVDQVRRRKRALAVHTAVLFPSWQWLLPCGRPQGPAHVPAALPMSSPPHTAAAAAAPIFPYILVSDAAAQDAELKRAVRRNAINAATLRLMNAAAGVCQNVRNDAAADLLHPTPRYYAPFVADGGPPLTLDGCLADIFVLEFMPDCARGREWESWASWLQRHPPNQHAGVSQRRRYDASLRLVKATEAFVATPLPNRAVTTALLKAVMRLLSDFGKGRGVMSWPLLDAREGHRHPRVAFTMTYEFFAPPFTYAAHSYERGGAAVADGASVESQFNSSTNGSHVSPNTGLTITPVTKVGASHGASFPTATVASAPPATPWLPYDLSLVHSVTSLLARLRSFGWVLVWQEDHRRWPTAVAPPCMYEKDSASFSHNFRGGSTETAAGSGTGEGPTTANGLPVSSTALQKRVSSLLEEWRQEQRQRHDVRYDMDPATRPSRLRAFFPALDRMLAEDATLSQNLERGLHSPLFPSPYTSLDVWQAAMVPEEAGMYLWEGQTVFLDNGQCGTIVDFKPPSPKLFLPWASHPTKEEQRLWRAQQQRHAAFLRFYRWRRRLHANNAPSRHLAAAYTALPSYVTLREQDVYPVVRVSSPASGDRSIHRTQSSSGPSTSSPPSAFTEASSEGMLVHLLPTRVDTIPVKYPTTCVLTVQEQESWYEAHPRVSRPPYPLRNMAWQLTLTGHRRVSQVTLLSLPLSPHRVETSASFFMAQIFSITQRPLRCHRLPFSLTKDLMPCDVSAVDRLGEQWAHLHHNARKKNALLSLAAIPFSHKAHEVPFGYIRWASFFQKK</sequence>
<dbReference type="VEuPathDB" id="TriTrypDB:LpyrH10_02_0950"/>
<dbReference type="AlphaFoldDB" id="A0A0N0DYV1"/>
<organism evidence="2 3">
    <name type="scientific">Leptomonas pyrrhocoris</name>
    <name type="common">Firebug parasite</name>
    <dbReference type="NCBI Taxonomy" id="157538"/>
    <lineage>
        <taxon>Eukaryota</taxon>
        <taxon>Discoba</taxon>
        <taxon>Euglenozoa</taxon>
        <taxon>Kinetoplastea</taxon>
        <taxon>Metakinetoplastina</taxon>
        <taxon>Trypanosomatida</taxon>
        <taxon>Trypanosomatidae</taxon>
        <taxon>Leishmaniinae</taxon>
        <taxon>Leptomonas</taxon>
    </lineage>
</organism>
<evidence type="ECO:0000313" key="2">
    <source>
        <dbReference type="EMBL" id="KPA84588.1"/>
    </source>
</evidence>
<dbReference type="GeneID" id="26901416"/>
<accession>A0A0N0DYV1</accession>
<proteinExistence type="predicted"/>